<comment type="caution">
    <text evidence="4">The sequence shown here is derived from an EMBL/GenBank/DDBJ whole genome shotgun (WGS) entry which is preliminary data.</text>
</comment>
<protein>
    <submittedName>
        <fullName evidence="4">Beta-lactamase/transpeptidase-like protein</fullName>
    </submittedName>
</protein>
<feature type="domain" description="Beta-lactamase-related" evidence="2">
    <location>
        <begin position="11"/>
        <end position="365"/>
    </location>
</feature>
<evidence type="ECO:0000259" key="2">
    <source>
        <dbReference type="Pfam" id="PF00144"/>
    </source>
</evidence>
<sequence length="537" mass="59198">METRLNALKGRIEQLSAAAGNAGLSVGVLQHGKIIHQSHYGHQNLQTLEAPDENTVYHLGSLSKALTAAGLAILVEEGKFQWTSSLKELIPKFHQRNKYVEEHANVIDLLAHRMGLAMRMNYWAQMEQELLVPPTEAVNVLGALHSTADFRTTLKYNNWTYSLGGDIIERYSGLSLEDFMQQKFFKPLGLMRTTFAVPSEDNYASCHITLSDGTPFEVPRPRIGSGTVMAGAAGLKSSLTDLLRLYDALLTALEDQRKTGLTSTPGNPFKQASMIFTPHGKKGATEYGLGWFMVTLPAEIGWIGVNDGRVAQNPTIARGVDPTPIAYHNGSMPGILASVHLIPQNHTVVVICGNTLSLADIPDYAGGLILETLLGVDEPTDFLPLVSEAKESLVKGYANTKEKLEADRKPGTSHRPLDQYEGRFINPEGNFRLDVSVHGDGLRMRLQGLPQTYYDLYHYHDDVFAWTCDRDAEAKRAMFPQLSDAFRKICFQVDDTGRVSSIFWAYARDEPHGEVFTRIAPGGPAERLGSKNDSASL</sequence>
<proteinExistence type="inferred from homology"/>
<keyword evidence="5" id="KW-1185">Reference proteome</keyword>
<dbReference type="InterPro" id="IPR012338">
    <property type="entry name" value="Beta-lactam/transpept-like"/>
</dbReference>
<organism evidence="4 5">
    <name type="scientific">Aspergillus terreus</name>
    <dbReference type="NCBI Taxonomy" id="33178"/>
    <lineage>
        <taxon>Eukaryota</taxon>
        <taxon>Fungi</taxon>
        <taxon>Dikarya</taxon>
        <taxon>Ascomycota</taxon>
        <taxon>Pezizomycotina</taxon>
        <taxon>Eurotiomycetes</taxon>
        <taxon>Eurotiomycetidae</taxon>
        <taxon>Eurotiales</taxon>
        <taxon>Aspergillaceae</taxon>
        <taxon>Aspergillus</taxon>
        <taxon>Aspergillus subgen. Circumdati</taxon>
    </lineage>
</organism>
<accession>A0A5M3YU21</accession>
<feature type="domain" description="Peptidase S12 Pab87-related C-terminal" evidence="3">
    <location>
        <begin position="407"/>
        <end position="508"/>
    </location>
</feature>
<dbReference type="Pfam" id="PF00144">
    <property type="entry name" value="Beta-lactamase"/>
    <property type="match status" value="1"/>
</dbReference>
<dbReference type="PANTHER" id="PTHR46825">
    <property type="entry name" value="D-ALANYL-D-ALANINE-CARBOXYPEPTIDASE/ENDOPEPTIDASE AMPH"/>
    <property type="match status" value="1"/>
</dbReference>
<dbReference type="OrthoDB" id="428260at2759"/>
<comment type="similarity">
    <text evidence="1">Belongs to the peptidase S12 family.</text>
</comment>
<evidence type="ECO:0000313" key="5">
    <source>
        <dbReference type="Proteomes" id="UP000452235"/>
    </source>
</evidence>
<dbReference type="InterPro" id="IPR050491">
    <property type="entry name" value="AmpC-like"/>
</dbReference>
<dbReference type="Gene3D" id="2.40.128.600">
    <property type="match status" value="1"/>
</dbReference>
<evidence type="ECO:0000313" key="4">
    <source>
        <dbReference type="EMBL" id="GFF13056.1"/>
    </source>
</evidence>
<evidence type="ECO:0000259" key="3">
    <source>
        <dbReference type="Pfam" id="PF11954"/>
    </source>
</evidence>
<dbReference type="InterPro" id="IPR001466">
    <property type="entry name" value="Beta-lactam-related"/>
</dbReference>
<dbReference type="PANTHER" id="PTHR46825:SF14">
    <property type="entry name" value="BETA-LACTAMASE-RELATED DOMAIN-CONTAINING PROTEIN"/>
    <property type="match status" value="1"/>
</dbReference>
<dbReference type="Proteomes" id="UP000452235">
    <property type="component" value="Unassembled WGS sequence"/>
</dbReference>
<dbReference type="EMBL" id="BLJY01000002">
    <property type="protein sequence ID" value="GFF13056.1"/>
    <property type="molecule type" value="Genomic_DNA"/>
</dbReference>
<gene>
    <name evidence="4" type="ORF">ATEIFO6365_0002016600</name>
</gene>
<evidence type="ECO:0000256" key="1">
    <source>
        <dbReference type="ARBA" id="ARBA00038215"/>
    </source>
</evidence>
<reference evidence="4 5" key="1">
    <citation type="submission" date="2020-01" db="EMBL/GenBank/DDBJ databases">
        <title>Aspergillus terreus IFO 6365 whole genome shotgun sequence.</title>
        <authorList>
            <person name="Kanamasa S."/>
            <person name="Takahashi H."/>
        </authorList>
    </citation>
    <scope>NUCLEOTIDE SEQUENCE [LARGE SCALE GENOMIC DNA]</scope>
    <source>
        <strain evidence="4 5">IFO 6365</strain>
    </source>
</reference>
<dbReference type="InterPro" id="IPR021860">
    <property type="entry name" value="Peptidase_S12_Pab87-rel_C"/>
</dbReference>
<dbReference type="Gene3D" id="3.40.710.10">
    <property type="entry name" value="DD-peptidase/beta-lactamase superfamily"/>
    <property type="match status" value="1"/>
</dbReference>
<dbReference type="Pfam" id="PF11954">
    <property type="entry name" value="DUF3471"/>
    <property type="match status" value="1"/>
</dbReference>
<dbReference type="AlphaFoldDB" id="A0A5M3YU21"/>
<name>A0A5M3YU21_ASPTE</name>
<dbReference type="VEuPathDB" id="FungiDB:ATEG_02064"/>
<dbReference type="SUPFAM" id="SSF56601">
    <property type="entry name" value="beta-lactamase/transpeptidase-like"/>
    <property type="match status" value="1"/>
</dbReference>